<dbReference type="Proteomes" id="UP000637383">
    <property type="component" value="Unassembled WGS sequence"/>
</dbReference>
<gene>
    <name evidence="1" type="ORF">H6H03_05875</name>
</gene>
<protein>
    <submittedName>
        <fullName evidence="1">Uncharacterized protein</fullName>
    </submittedName>
</protein>
<comment type="caution">
    <text evidence="1">The sequence shown here is derived from an EMBL/GenBank/DDBJ whole genome shotgun (WGS) entry which is preliminary data.</text>
</comment>
<sequence>MGSRGAGEQGSRGALGFPSAPLPVLPHAPCPMPYALCPITGIVFWGDVNDWGCHLVWGG</sequence>
<dbReference type="RefSeq" id="WP_190954192.1">
    <property type="nucleotide sequence ID" value="NZ_JACJTU010000004.1"/>
</dbReference>
<evidence type="ECO:0000313" key="2">
    <source>
        <dbReference type="Proteomes" id="UP000637383"/>
    </source>
</evidence>
<organism evidence="1 2">
    <name type="scientific">Nostoc paludosum FACHB-159</name>
    <dbReference type="NCBI Taxonomy" id="2692908"/>
    <lineage>
        <taxon>Bacteria</taxon>
        <taxon>Bacillati</taxon>
        <taxon>Cyanobacteriota</taxon>
        <taxon>Cyanophyceae</taxon>
        <taxon>Nostocales</taxon>
        <taxon>Nostocaceae</taxon>
        <taxon>Nostoc</taxon>
    </lineage>
</organism>
<proteinExistence type="predicted"/>
<accession>A0ABR8K3T1</accession>
<reference evidence="1 2" key="1">
    <citation type="journal article" date="2020" name="ISME J.">
        <title>Comparative genomics reveals insights into cyanobacterial evolution and habitat adaptation.</title>
        <authorList>
            <person name="Chen M.Y."/>
            <person name="Teng W.K."/>
            <person name="Zhao L."/>
            <person name="Hu C.X."/>
            <person name="Zhou Y.K."/>
            <person name="Han B.P."/>
            <person name="Song L.R."/>
            <person name="Shu W.S."/>
        </authorList>
    </citation>
    <scope>NUCLEOTIDE SEQUENCE [LARGE SCALE GENOMIC DNA]</scope>
    <source>
        <strain evidence="1 2">FACHB-159</strain>
    </source>
</reference>
<dbReference type="EMBL" id="JACJTU010000004">
    <property type="protein sequence ID" value="MBD2733441.1"/>
    <property type="molecule type" value="Genomic_DNA"/>
</dbReference>
<evidence type="ECO:0000313" key="1">
    <source>
        <dbReference type="EMBL" id="MBD2733441.1"/>
    </source>
</evidence>
<keyword evidence="2" id="KW-1185">Reference proteome</keyword>
<name>A0ABR8K3T1_9NOSO</name>